<sequence length="103" mass="11299">MAESTNNGKTPVEAPSGHPKIKLQFNSQDGTQTTYANAASKKIKYLLMEYCKRKNLQYGTVVFLHNGQRVATNLTPLELGMDDGDEIDDMLHHTGGGSISVKM</sequence>
<dbReference type="PROSITE" id="PS50053">
    <property type="entry name" value="UBIQUITIN_2"/>
    <property type="match status" value="1"/>
</dbReference>
<feature type="region of interest" description="Disordered" evidence="1">
    <location>
        <begin position="1"/>
        <end position="24"/>
    </location>
</feature>
<evidence type="ECO:0000259" key="2">
    <source>
        <dbReference type="PROSITE" id="PS50053"/>
    </source>
</evidence>
<keyword evidence="4" id="KW-1185">Reference proteome</keyword>
<reference evidence="4" key="1">
    <citation type="journal article" date="2018" name="Gigascience">
        <title>Genome assembly of the Pink Ipe (Handroanthus impetiginosus, Bignoniaceae), a highly valued, ecologically keystone Neotropical timber forest tree.</title>
        <authorList>
            <person name="Silva-Junior O.B."/>
            <person name="Grattapaglia D."/>
            <person name="Novaes E."/>
            <person name="Collevatti R.G."/>
        </authorList>
    </citation>
    <scope>NUCLEOTIDE SEQUENCE [LARGE SCALE GENOMIC DNA]</scope>
    <source>
        <strain evidence="4">cv. UFG-1</strain>
    </source>
</reference>
<dbReference type="InterPro" id="IPR022617">
    <property type="entry name" value="Rad60/SUMO-like_dom"/>
</dbReference>
<proteinExistence type="predicted"/>
<dbReference type="PANTHER" id="PTHR10562">
    <property type="entry name" value="SMALL UBIQUITIN-RELATED MODIFIER"/>
    <property type="match status" value="1"/>
</dbReference>
<dbReference type="Gene3D" id="3.10.20.90">
    <property type="entry name" value="Phosphatidylinositol 3-kinase Catalytic Subunit, Chain A, domain 1"/>
    <property type="match status" value="1"/>
</dbReference>
<evidence type="ECO:0000256" key="1">
    <source>
        <dbReference type="SAM" id="MobiDB-lite"/>
    </source>
</evidence>
<dbReference type="SUPFAM" id="SSF54236">
    <property type="entry name" value="Ubiquitin-like"/>
    <property type="match status" value="1"/>
</dbReference>
<dbReference type="InterPro" id="IPR029071">
    <property type="entry name" value="Ubiquitin-like_domsf"/>
</dbReference>
<accession>A0A2G9HCY3</accession>
<organism evidence="3 4">
    <name type="scientific">Handroanthus impetiginosus</name>
    <dbReference type="NCBI Taxonomy" id="429701"/>
    <lineage>
        <taxon>Eukaryota</taxon>
        <taxon>Viridiplantae</taxon>
        <taxon>Streptophyta</taxon>
        <taxon>Embryophyta</taxon>
        <taxon>Tracheophyta</taxon>
        <taxon>Spermatophyta</taxon>
        <taxon>Magnoliopsida</taxon>
        <taxon>eudicotyledons</taxon>
        <taxon>Gunneridae</taxon>
        <taxon>Pentapetalae</taxon>
        <taxon>asterids</taxon>
        <taxon>lamiids</taxon>
        <taxon>Lamiales</taxon>
        <taxon>Bignoniaceae</taxon>
        <taxon>Crescentiina</taxon>
        <taxon>Tabebuia alliance</taxon>
        <taxon>Handroanthus</taxon>
    </lineage>
</organism>
<evidence type="ECO:0000313" key="3">
    <source>
        <dbReference type="EMBL" id="PIN15395.1"/>
    </source>
</evidence>
<dbReference type="AlphaFoldDB" id="A0A2G9HCY3"/>
<dbReference type="STRING" id="429701.A0A2G9HCY3"/>
<name>A0A2G9HCY3_9LAMI</name>
<protein>
    <submittedName>
        <fullName evidence="3">Ubiquitin-like protein</fullName>
    </submittedName>
</protein>
<dbReference type="Proteomes" id="UP000231279">
    <property type="component" value="Unassembled WGS sequence"/>
</dbReference>
<comment type="caution">
    <text evidence="3">The sequence shown here is derived from an EMBL/GenBank/DDBJ whole genome shotgun (WGS) entry which is preliminary data.</text>
</comment>
<dbReference type="EMBL" id="NKXS01002084">
    <property type="protein sequence ID" value="PIN15395.1"/>
    <property type="molecule type" value="Genomic_DNA"/>
</dbReference>
<gene>
    <name evidence="3" type="ORF">CDL12_11962</name>
</gene>
<dbReference type="InterPro" id="IPR000626">
    <property type="entry name" value="Ubiquitin-like_dom"/>
</dbReference>
<evidence type="ECO:0000313" key="4">
    <source>
        <dbReference type="Proteomes" id="UP000231279"/>
    </source>
</evidence>
<dbReference type="OrthoDB" id="897871at2759"/>
<dbReference type="Pfam" id="PF11976">
    <property type="entry name" value="Rad60-SLD"/>
    <property type="match status" value="1"/>
</dbReference>
<feature type="domain" description="Ubiquitin-like" evidence="2">
    <location>
        <begin position="21"/>
        <end position="96"/>
    </location>
</feature>